<evidence type="ECO:0000256" key="1">
    <source>
        <dbReference type="ARBA" id="ARBA00004370"/>
    </source>
</evidence>
<evidence type="ECO:0000256" key="4">
    <source>
        <dbReference type="ARBA" id="ARBA00022989"/>
    </source>
</evidence>
<reference evidence="8 9" key="1">
    <citation type="submission" date="2024-05" db="EMBL/GenBank/DDBJ databases">
        <title>Genome sequencing and assembly of Indian major carp, Cirrhinus mrigala (Hamilton, 1822).</title>
        <authorList>
            <person name="Mohindra V."/>
            <person name="Chowdhury L.M."/>
            <person name="Lal K."/>
            <person name="Jena J.K."/>
        </authorList>
    </citation>
    <scope>NUCLEOTIDE SEQUENCE [LARGE SCALE GENOMIC DNA]</scope>
    <source>
        <strain evidence="8">CM1030</strain>
        <tissue evidence="8">Blood</tissue>
    </source>
</reference>
<dbReference type="GO" id="GO:0016829">
    <property type="term" value="F:lyase activity"/>
    <property type="evidence" value="ECO:0007669"/>
    <property type="project" value="UniProtKB-KW"/>
</dbReference>
<evidence type="ECO:0000313" key="8">
    <source>
        <dbReference type="EMBL" id="KAL0160029.1"/>
    </source>
</evidence>
<gene>
    <name evidence="8" type="ORF">M9458_043754</name>
</gene>
<dbReference type="Proteomes" id="UP001529510">
    <property type="component" value="Unassembled WGS sequence"/>
</dbReference>
<keyword evidence="5" id="KW-0472">Membrane</keyword>
<keyword evidence="4" id="KW-1133">Transmembrane helix</keyword>
<name>A0ABD0NEI1_CIRMR</name>
<keyword evidence="6" id="KW-0456">Lyase</keyword>
<keyword evidence="9" id="KW-1185">Reference proteome</keyword>
<evidence type="ECO:0000256" key="6">
    <source>
        <dbReference type="ARBA" id="ARBA00023239"/>
    </source>
</evidence>
<evidence type="ECO:0000256" key="3">
    <source>
        <dbReference type="ARBA" id="ARBA00022741"/>
    </source>
</evidence>
<comment type="subcellular location">
    <subcellularLocation>
        <location evidence="1">Membrane</location>
    </subcellularLocation>
</comment>
<dbReference type="AlphaFoldDB" id="A0ABD0NEI1"/>
<dbReference type="PROSITE" id="PS50125">
    <property type="entry name" value="GUANYLATE_CYCLASE_2"/>
    <property type="match status" value="1"/>
</dbReference>
<dbReference type="GO" id="GO:0000166">
    <property type="term" value="F:nucleotide binding"/>
    <property type="evidence" value="ECO:0007669"/>
    <property type="project" value="UniProtKB-KW"/>
</dbReference>
<sequence>SGVPKENGINHAGEIASMALDLISVCHAFKIPHKPTTQLKIRAGIHSGQYVFNPSSVLS</sequence>
<dbReference type="InterPro" id="IPR050401">
    <property type="entry name" value="Cyclic_nucleotide_synthase"/>
</dbReference>
<dbReference type="InterPro" id="IPR001054">
    <property type="entry name" value="A/G_cyclase"/>
</dbReference>
<evidence type="ECO:0000313" key="9">
    <source>
        <dbReference type="Proteomes" id="UP001529510"/>
    </source>
</evidence>
<dbReference type="Pfam" id="PF00211">
    <property type="entry name" value="Guanylate_cyc"/>
    <property type="match status" value="1"/>
</dbReference>
<proteinExistence type="predicted"/>
<feature type="domain" description="Guanylate cyclase" evidence="7">
    <location>
        <begin position="1"/>
        <end position="48"/>
    </location>
</feature>
<evidence type="ECO:0000256" key="5">
    <source>
        <dbReference type="ARBA" id="ARBA00023136"/>
    </source>
</evidence>
<evidence type="ECO:0000259" key="7">
    <source>
        <dbReference type="PROSITE" id="PS50125"/>
    </source>
</evidence>
<keyword evidence="2" id="KW-0812">Transmembrane</keyword>
<comment type="caution">
    <text evidence="8">The sequence shown here is derived from an EMBL/GenBank/DDBJ whole genome shotgun (WGS) entry which is preliminary data.</text>
</comment>
<accession>A0ABD0NEI1</accession>
<dbReference type="PANTHER" id="PTHR11920:SF507">
    <property type="entry name" value="GUANYLATE CYCLASE"/>
    <property type="match status" value="1"/>
</dbReference>
<protein>
    <recommendedName>
        <fullName evidence="7">Guanylate cyclase domain-containing protein</fullName>
    </recommendedName>
</protein>
<evidence type="ECO:0000256" key="2">
    <source>
        <dbReference type="ARBA" id="ARBA00022692"/>
    </source>
</evidence>
<dbReference type="EMBL" id="JAMKFB020000022">
    <property type="protein sequence ID" value="KAL0160029.1"/>
    <property type="molecule type" value="Genomic_DNA"/>
</dbReference>
<dbReference type="PANTHER" id="PTHR11920">
    <property type="entry name" value="GUANYLYL CYCLASE"/>
    <property type="match status" value="1"/>
</dbReference>
<keyword evidence="3" id="KW-0547">Nucleotide-binding</keyword>
<dbReference type="InterPro" id="IPR029787">
    <property type="entry name" value="Nucleotide_cyclase"/>
</dbReference>
<dbReference type="GO" id="GO:0016020">
    <property type="term" value="C:membrane"/>
    <property type="evidence" value="ECO:0007669"/>
    <property type="project" value="UniProtKB-SubCell"/>
</dbReference>
<dbReference type="SUPFAM" id="SSF55073">
    <property type="entry name" value="Nucleotide cyclase"/>
    <property type="match status" value="1"/>
</dbReference>
<feature type="non-terminal residue" evidence="8">
    <location>
        <position position="1"/>
    </location>
</feature>
<organism evidence="8 9">
    <name type="scientific">Cirrhinus mrigala</name>
    <name type="common">Mrigala</name>
    <dbReference type="NCBI Taxonomy" id="683832"/>
    <lineage>
        <taxon>Eukaryota</taxon>
        <taxon>Metazoa</taxon>
        <taxon>Chordata</taxon>
        <taxon>Craniata</taxon>
        <taxon>Vertebrata</taxon>
        <taxon>Euteleostomi</taxon>
        <taxon>Actinopterygii</taxon>
        <taxon>Neopterygii</taxon>
        <taxon>Teleostei</taxon>
        <taxon>Ostariophysi</taxon>
        <taxon>Cypriniformes</taxon>
        <taxon>Cyprinidae</taxon>
        <taxon>Labeoninae</taxon>
        <taxon>Labeonini</taxon>
        <taxon>Cirrhinus</taxon>
    </lineage>
</organism>
<dbReference type="Gene3D" id="3.30.70.1230">
    <property type="entry name" value="Nucleotide cyclase"/>
    <property type="match status" value="1"/>
</dbReference>